<sequence length="81" mass="8937">MHRETSGTLEDKTASLAQNEKRGNRASQKKKISCATSAIIQVYLLQDSLHRSTAASKTDPMQNAKEDTPVEHMVGKKVPDQ</sequence>
<organism evidence="2 3">
    <name type="scientific">Hymenoscyphus albidus</name>
    <dbReference type="NCBI Taxonomy" id="595503"/>
    <lineage>
        <taxon>Eukaryota</taxon>
        <taxon>Fungi</taxon>
        <taxon>Dikarya</taxon>
        <taxon>Ascomycota</taxon>
        <taxon>Pezizomycotina</taxon>
        <taxon>Leotiomycetes</taxon>
        <taxon>Helotiales</taxon>
        <taxon>Helotiaceae</taxon>
        <taxon>Hymenoscyphus</taxon>
    </lineage>
</organism>
<feature type="region of interest" description="Disordered" evidence="1">
    <location>
        <begin position="1"/>
        <end position="31"/>
    </location>
</feature>
<feature type="compositionally biased region" description="Polar residues" evidence="1">
    <location>
        <begin position="52"/>
        <end position="61"/>
    </location>
</feature>
<dbReference type="AlphaFoldDB" id="A0A9N9LG28"/>
<protein>
    <submittedName>
        <fullName evidence="2">Uncharacterized protein</fullName>
    </submittedName>
</protein>
<keyword evidence="3" id="KW-1185">Reference proteome</keyword>
<comment type="caution">
    <text evidence="2">The sequence shown here is derived from an EMBL/GenBank/DDBJ whole genome shotgun (WGS) entry which is preliminary data.</text>
</comment>
<reference evidence="2" key="1">
    <citation type="submission" date="2021-07" db="EMBL/GenBank/DDBJ databases">
        <authorList>
            <person name="Durling M."/>
        </authorList>
    </citation>
    <scope>NUCLEOTIDE SEQUENCE</scope>
</reference>
<feature type="compositionally biased region" description="Basic and acidic residues" evidence="1">
    <location>
        <begin position="1"/>
        <end position="23"/>
    </location>
</feature>
<dbReference type="EMBL" id="CAJVRM010000068">
    <property type="protein sequence ID" value="CAG8973388.1"/>
    <property type="molecule type" value="Genomic_DNA"/>
</dbReference>
<feature type="region of interest" description="Disordered" evidence="1">
    <location>
        <begin position="52"/>
        <end position="81"/>
    </location>
</feature>
<gene>
    <name evidence="2" type="ORF">HYALB_00000151</name>
</gene>
<feature type="compositionally biased region" description="Basic and acidic residues" evidence="1">
    <location>
        <begin position="64"/>
        <end position="81"/>
    </location>
</feature>
<evidence type="ECO:0000313" key="2">
    <source>
        <dbReference type="EMBL" id="CAG8973388.1"/>
    </source>
</evidence>
<evidence type="ECO:0000313" key="3">
    <source>
        <dbReference type="Proteomes" id="UP000701801"/>
    </source>
</evidence>
<evidence type="ECO:0000256" key="1">
    <source>
        <dbReference type="SAM" id="MobiDB-lite"/>
    </source>
</evidence>
<dbReference type="Proteomes" id="UP000701801">
    <property type="component" value="Unassembled WGS sequence"/>
</dbReference>
<proteinExistence type="predicted"/>
<name>A0A9N9LG28_9HELO</name>
<accession>A0A9N9LG28</accession>